<evidence type="ECO:0000256" key="6">
    <source>
        <dbReference type="ARBA" id="ARBA00023136"/>
    </source>
</evidence>
<dbReference type="GO" id="GO:0015344">
    <property type="term" value="F:siderophore uptake transmembrane transporter activity"/>
    <property type="evidence" value="ECO:0007669"/>
    <property type="project" value="TreeGrafter"/>
</dbReference>
<name>A0A1K1Q9Q5_9FLAO</name>
<dbReference type="Pfam" id="PF07715">
    <property type="entry name" value="Plug"/>
    <property type="match status" value="1"/>
</dbReference>
<dbReference type="CDD" id="cd01347">
    <property type="entry name" value="ligand_gated_channel"/>
    <property type="match status" value="1"/>
</dbReference>
<keyword evidence="4 8" id="KW-0812">Transmembrane</keyword>
<dbReference type="GO" id="GO:0044718">
    <property type="term" value="P:siderophore transmembrane transport"/>
    <property type="evidence" value="ECO:0007669"/>
    <property type="project" value="TreeGrafter"/>
</dbReference>
<keyword evidence="3 8" id="KW-1134">Transmembrane beta strand</keyword>
<evidence type="ECO:0000256" key="8">
    <source>
        <dbReference type="PROSITE-ProRule" id="PRU01360"/>
    </source>
</evidence>
<dbReference type="InterPro" id="IPR000531">
    <property type="entry name" value="Beta-barrel_TonB"/>
</dbReference>
<evidence type="ECO:0000256" key="10">
    <source>
        <dbReference type="SAM" id="MobiDB-lite"/>
    </source>
</evidence>
<dbReference type="Proteomes" id="UP000182248">
    <property type="component" value="Unassembled WGS sequence"/>
</dbReference>
<gene>
    <name evidence="13" type="ORF">SAMN02927921_02348</name>
</gene>
<dbReference type="PROSITE" id="PS52016">
    <property type="entry name" value="TONB_DEPENDENT_REC_3"/>
    <property type="match status" value="1"/>
</dbReference>
<evidence type="ECO:0000256" key="4">
    <source>
        <dbReference type="ARBA" id="ARBA00022692"/>
    </source>
</evidence>
<keyword evidence="6 8" id="KW-0472">Membrane</keyword>
<dbReference type="STRING" id="1150368.SAMN02927921_02348"/>
<evidence type="ECO:0000313" key="13">
    <source>
        <dbReference type="EMBL" id="SFW56445.1"/>
    </source>
</evidence>
<evidence type="ECO:0000256" key="3">
    <source>
        <dbReference type="ARBA" id="ARBA00022452"/>
    </source>
</evidence>
<evidence type="ECO:0000256" key="9">
    <source>
        <dbReference type="RuleBase" id="RU003357"/>
    </source>
</evidence>
<dbReference type="Gene3D" id="2.170.130.10">
    <property type="entry name" value="TonB-dependent receptor, plug domain"/>
    <property type="match status" value="1"/>
</dbReference>
<evidence type="ECO:0000256" key="5">
    <source>
        <dbReference type="ARBA" id="ARBA00023077"/>
    </source>
</evidence>
<keyword evidence="5 9" id="KW-0798">TonB box</keyword>
<feature type="domain" description="TonB-dependent receptor plug" evidence="12">
    <location>
        <begin position="55"/>
        <end position="161"/>
    </location>
</feature>
<proteinExistence type="inferred from homology"/>
<dbReference type="PANTHER" id="PTHR30069">
    <property type="entry name" value="TONB-DEPENDENT OUTER MEMBRANE RECEPTOR"/>
    <property type="match status" value="1"/>
</dbReference>
<dbReference type="EMBL" id="FPJE01000012">
    <property type="protein sequence ID" value="SFW56445.1"/>
    <property type="molecule type" value="Genomic_DNA"/>
</dbReference>
<comment type="subcellular location">
    <subcellularLocation>
        <location evidence="1 8">Cell outer membrane</location>
        <topology evidence="1 8">Multi-pass membrane protein</topology>
    </subcellularLocation>
</comment>
<keyword evidence="2 8" id="KW-0813">Transport</keyword>
<evidence type="ECO:0000256" key="2">
    <source>
        <dbReference type="ARBA" id="ARBA00022448"/>
    </source>
</evidence>
<reference evidence="13 14" key="1">
    <citation type="submission" date="2016-11" db="EMBL/GenBank/DDBJ databases">
        <authorList>
            <person name="Jaros S."/>
            <person name="Januszkiewicz K."/>
            <person name="Wedrychowicz H."/>
        </authorList>
    </citation>
    <scope>NUCLEOTIDE SEQUENCE [LARGE SCALE GENOMIC DNA]</scope>
    <source>
        <strain evidence="13 14">CGMCC 1.12145</strain>
    </source>
</reference>
<dbReference type="Gene3D" id="2.40.170.20">
    <property type="entry name" value="TonB-dependent receptor, beta-barrel domain"/>
    <property type="match status" value="1"/>
</dbReference>
<dbReference type="InterPro" id="IPR039426">
    <property type="entry name" value="TonB-dep_rcpt-like"/>
</dbReference>
<dbReference type="PANTHER" id="PTHR30069:SF50">
    <property type="entry name" value="TONB-DEPENDENT RECEPTOR HI_1217-RELATED"/>
    <property type="match status" value="1"/>
</dbReference>
<dbReference type="InterPro" id="IPR036942">
    <property type="entry name" value="Beta-barrel_TonB_sf"/>
</dbReference>
<feature type="region of interest" description="Disordered" evidence="10">
    <location>
        <begin position="181"/>
        <end position="200"/>
    </location>
</feature>
<keyword evidence="14" id="KW-1185">Reference proteome</keyword>
<evidence type="ECO:0000259" key="12">
    <source>
        <dbReference type="Pfam" id="PF07715"/>
    </source>
</evidence>
<keyword evidence="7 8" id="KW-0998">Cell outer membrane</keyword>
<sequence length="631" mass="70306">MHGHTFSHVLQKTMNKRTLSFGAMALLCTLGYAQQVQELDEVVVTDSRFELKRENSGKTVIKITSEELDKNQGKSLAEVINTKSGIEIGGSRSNAGQNLGYYIRGGANRQVLVLIDGVQVTDPSAINNDFDLRLVDLSQIESIEIVKGAASTLYGNAAATAVISITTKKASDKPLAATFRSSIGTNQSRDDKNYNPADFSNSVGVSGTSGKVTYRAGFAQQYTDGLSAAASGTERDPFSRFNTDVKIGYQATERFSVAVFGNYDKYKADIDGFSPIDFSFTDTDDQSISTQYRAGIAPRFDYGNGSVRASVAYNKIERETIAEYSSEYNANSLVVDVYNKYNFNDRFYTIVGLNYIRNEAGFDGDKDFSITDPYANVVWVSGFGLNMNAGARLNNHSDYGTHFTYNLNPSFTFKLEENRYLKALGSFSTSYIAPNLSQLYGFYGANPDLDPEEDRTLEGGLEFGSKMFRLSALYFNRNEENRIDYLLIDPENYVYQYRNVSGDFTVHGVETELSLKPVDFIRLDANYTFTEKKDEVTLRIPKHKINATAGFDVCPDTFVSVSYQYMDDRLDAGGIAMDSFSVFDAYISHTILNNKMKLFANVSNIFNEDYVELVGYTTRGRNVRLGFSLMF</sequence>
<evidence type="ECO:0000259" key="11">
    <source>
        <dbReference type="Pfam" id="PF00593"/>
    </source>
</evidence>
<evidence type="ECO:0000256" key="7">
    <source>
        <dbReference type="ARBA" id="ARBA00023237"/>
    </source>
</evidence>
<dbReference type="InterPro" id="IPR012910">
    <property type="entry name" value="Plug_dom"/>
</dbReference>
<dbReference type="AlphaFoldDB" id="A0A1K1Q9Q5"/>
<dbReference type="SUPFAM" id="SSF56935">
    <property type="entry name" value="Porins"/>
    <property type="match status" value="1"/>
</dbReference>
<protein>
    <submittedName>
        <fullName evidence="13">Vitamin B12 transporter</fullName>
    </submittedName>
</protein>
<accession>A0A1K1Q9Q5</accession>
<dbReference type="Pfam" id="PF00593">
    <property type="entry name" value="TonB_dep_Rec_b-barrel"/>
    <property type="match status" value="1"/>
</dbReference>
<evidence type="ECO:0000313" key="14">
    <source>
        <dbReference type="Proteomes" id="UP000182248"/>
    </source>
</evidence>
<comment type="similarity">
    <text evidence="8 9">Belongs to the TonB-dependent receptor family.</text>
</comment>
<dbReference type="GO" id="GO:0009279">
    <property type="term" value="C:cell outer membrane"/>
    <property type="evidence" value="ECO:0007669"/>
    <property type="project" value="UniProtKB-SubCell"/>
</dbReference>
<evidence type="ECO:0000256" key="1">
    <source>
        <dbReference type="ARBA" id="ARBA00004571"/>
    </source>
</evidence>
<feature type="domain" description="TonB-dependent receptor-like beta-barrel" evidence="11">
    <location>
        <begin position="198"/>
        <end position="605"/>
    </location>
</feature>
<dbReference type="InterPro" id="IPR037066">
    <property type="entry name" value="Plug_dom_sf"/>
</dbReference>
<organism evidence="13 14">
    <name type="scientific">Sinomicrobium oceani</name>
    <dbReference type="NCBI Taxonomy" id="1150368"/>
    <lineage>
        <taxon>Bacteria</taxon>
        <taxon>Pseudomonadati</taxon>
        <taxon>Bacteroidota</taxon>
        <taxon>Flavobacteriia</taxon>
        <taxon>Flavobacteriales</taxon>
        <taxon>Flavobacteriaceae</taxon>
        <taxon>Sinomicrobium</taxon>
    </lineage>
</organism>